<dbReference type="AlphaFoldDB" id="A0A1H1YCU5"/>
<sequence length="125" mass="12881">MSTEPIYATPTPSSWLPRSGKATTVLVAGLLTVTVPVLYFLLTALATIVCFGSECDDSDVLWAPPAVLVAVLMAVSPFAAVNFAQRGPSAPTAARTALTIAGHIVIVWAVTGAVMAYSFATTGIL</sequence>
<keyword evidence="1" id="KW-0472">Membrane</keyword>
<feature type="transmembrane region" description="Helical" evidence="1">
    <location>
        <begin position="61"/>
        <end position="84"/>
    </location>
</feature>
<evidence type="ECO:0000313" key="3">
    <source>
        <dbReference type="Proteomes" id="UP000198688"/>
    </source>
</evidence>
<feature type="transmembrane region" description="Helical" evidence="1">
    <location>
        <begin position="96"/>
        <end position="120"/>
    </location>
</feature>
<keyword evidence="1" id="KW-1133">Transmembrane helix</keyword>
<reference evidence="2 3" key="1">
    <citation type="submission" date="2016-10" db="EMBL/GenBank/DDBJ databases">
        <authorList>
            <person name="de Groot N.N."/>
        </authorList>
    </citation>
    <scope>NUCLEOTIDE SEQUENCE [LARGE SCALE GENOMIC DNA]</scope>
    <source>
        <strain evidence="2 3">DSM 43941</strain>
    </source>
</reference>
<feature type="transmembrane region" description="Helical" evidence="1">
    <location>
        <begin position="25"/>
        <end position="49"/>
    </location>
</feature>
<gene>
    <name evidence="2" type="ORF">SAMN04489716_2801</name>
</gene>
<proteinExistence type="predicted"/>
<keyword evidence="1" id="KW-0812">Transmembrane</keyword>
<dbReference type="STRING" id="113562.SAMN04489716_2801"/>
<evidence type="ECO:0000256" key="1">
    <source>
        <dbReference type="SAM" id="Phobius"/>
    </source>
</evidence>
<dbReference type="Proteomes" id="UP000198688">
    <property type="component" value="Chromosome I"/>
</dbReference>
<name>A0A1H1YCU5_9ACTN</name>
<evidence type="ECO:0000313" key="2">
    <source>
        <dbReference type="EMBL" id="SDT19201.1"/>
    </source>
</evidence>
<accession>A0A1H1YCU5</accession>
<organism evidence="2 3">
    <name type="scientific">Actinoplanes derwentensis</name>
    <dbReference type="NCBI Taxonomy" id="113562"/>
    <lineage>
        <taxon>Bacteria</taxon>
        <taxon>Bacillati</taxon>
        <taxon>Actinomycetota</taxon>
        <taxon>Actinomycetes</taxon>
        <taxon>Micromonosporales</taxon>
        <taxon>Micromonosporaceae</taxon>
        <taxon>Actinoplanes</taxon>
    </lineage>
</organism>
<protein>
    <recommendedName>
        <fullName evidence="4">Transmembrane protein</fullName>
    </recommendedName>
</protein>
<dbReference type="EMBL" id="LT629758">
    <property type="protein sequence ID" value="SDT19201.1"/>
    <property type="molecule type" value="Genomic_DNA"/>
</dbReference>
<keyword evidence="3" id="KW-1185">Reference proteome</keyword>
<dbReference type="RefSeq" id="WP_092544866.1">
    <property type="nucleotide sequence ID" value="NZ_BOMJ01000001.1"/>
</dbReference>
<evidence type="ECO:0008006" key="4">
    <source>
        <dbReference type="Google" id="ProtNLM"/>
    </source>
</evidence>